<keyword evidence="7" id="KW-0418">Kinase</keyword>
<keyword evidence="8" id="KW-0067">ATP-binding</keyword>
<dbReference type="NCBIfam" id="TIGR00229">
    <property type="entry name" value="sensory_box"/>
    <property type="match status" value="1"/>
</dbReference>
<dbReference type="InterPro" id="IPR029151">
    <property type="entry name" value="Sensor-like_sf"/>
</dbReference>
<evidence type="ECO:0000256" key="4">
    <source>
        <dbReference type="ARBA" id="ARBA00022679"/>
    </source>
</evidence>
<proteinExistence type="predicted"/>
<dbReference type="InterPro" id="IPR036890">
    <property type="entry name" value="HATPase_C_sf"/>
</dbReference>
<dbReference type="AlphaFoldDB" id="A0A0F9TZ53"/>
<dbReference type="Pfam" id="PF21623">
    <property type="entry name" value="HK_sensor_dom_bact"/>
    <property type="match status" value="1"/>
</dbReference>
<evidence type="ECO:0000256" key="10">
    <source>
        <dbReference type="ARBA" id="ARBA00023012"/>
    </source>
</evidence>
<keyword evidence="10" id="KW-0902">Two-component regulatory system</keyword>
<keyword evidence="5 11" id="KW-0812">Transmembrane</keyword>
<keyword evidence="4" id="KW-0808">Transferase</keyword>
<evidence type="ECO:0000256" key="6">
    <source>
        <dbReference type="ARBA" id="ARBA00022741"/>
    </source>
</evidence>
<feature type="non-terminal residue" evidence="13">
    <location>
        <position position="781"/>
    </location>
</feature>
<dbReference type="InterPro" id="IPR036097">
    <property type="entry name" value="HisK_dim/P_sf"/>
</dbReference>
<dbReference type="GO" id="GO:0005886">
    <property type="term" value="C:plasma membrane"/>
    <property type="evidence" value="ECO:0007669"/>
    <property type="project" value="UniProtKB-SubCell"/>
</dbReference>
<evidence type="ECO:0000256" key="3">
    <source>
        <dbReference type="ARBA" id="ARBA00022553"/>
    </source>
</evidence>
<sequence length="781" mass="87592">MSAEHFNGTDNRFLVIATTILFTVLIGLLFYFEQDHRQTVQQHTQDLFNEVLDTKSELITFHMNKGAEDVRFLSSVPPIMGIVRASKNNGYDAIESTSTIMWKNRLSKIFFSYLSTQNNIAQIRYIGVDNGGKELVRVQRNHGTGATEVISDKKLQAKAHRDYFKNTVNLNEGQILISDISLNREFGRIEIPIWPTYRVSTPIYSDEGELFGIIIVNYNARNLFSDLSNSLPEGMNIYITNEDGQYLVHPDKNKAFAYEYADFTVWDDDYSVIDRKGDLLVIKDSYSDSQYLAEYRQQQIVNAGKNIAINIALTRPLASINAEISSRRLASTATLLLTLIIGAVVIVFYRKSLKNQYQLNQVQSQFRALVEYSSDAILSLSIDGFVENWNKATHTIIGNNVNITSGMSLTDLLRVDPQHQAILKALDRCKNKQPTSLLTIETEITTEHCRKKTFSMSLSPMLVKDTVVGISSIIRDISEESEIKLQLTRFNESLEKVVNERTAELEVAKNEAVSASEMKSAFVANVSHEIRTPLNGIIGMHTLLRKELVDSKQLNYLRIAEDSAKALHSLLNDILDISKIEANKLELEQVQFDLIETFSDIVQSTASKAYQKGLEFNLDISNITEVSAIGDSLRLRQILLNLINNAIKFTSTGIITVTAKTKPLADGHNIGLTVDISDTGIGIAEEKLSQLFQVFSQEDVSTTRRYGGTGLGLSIVKSLCLLMNGHCSVQSTKDVGSTFSFYIEVKRDFSSTTQLADVMDLSKNHILFNQTNKAYPQVINK</sequence>
<evidence type="ECO:0000256" key="9">
    <source>
        <dbReference type="ARBA" id="ARBA00022989"/>
    </source>
</evidence>
<feature type="transmembrane region" description="Helical" evidence="11">
    <location>
        <begin position="12"/>
        <end position="32"/>
    </location>
</feature>
<dbReference type="Gene3D" id="1.10.287.130">
    <property type="match status" value="1"/>
</dbReference>
<dbReference type="PANTHER" id="PTHR45339">
    <property type="entry name" value="HYBRID SIGNAL TRANSDUCTION HISTIDINE KINASE J"/>
    <property type="match status" value="1"/>
</dbReference>
<dbReference type="SUPFAM" id="SSF55785">
    <property type="entry name" value="PYP-like sensor domain (PAS domain)"/>
    <property type="match status" value="1"/>
</dbReference>
<accession>A0A0F9TZ53</accession>
<gene>
    <name evidence="13" type="ORF">LCGC14_0670430</name>
</gene>
<evidence type="ECO:0000256" key="2">
    <source>
        <dbReference type="ARBA" id="ARBA00022475"/>
    </source>
</evidence>
<evidence type="ECO:0000256" key="1">
    <source>
        <dbReference type="ARBA" id="ARBA00004651"/>
    </source>
</evidence>
<dbReference type="InterPro" id="IPR005467">
    <property type="entry name" value="His_kinase_dom"/>
</dbReference>
<dbReference type="SMART" id="SM00388">
    <property type="entry name" value="HisKA"/>
    <property type="match status" value="1"/>
</dbReference>
<dbReference type="PANTHER" id="PTHR45339:SF1">
    <property type="entry name" value="HYBRID SIGNAL TRANSDUCTION HISTIDINE KINASE J"/>
    <property type="match status" value="1"/>
</dbReference>
<dbReference type="InterPro" id="IPR004358">
    <property type="entry name" value="Sig_transdc_His_kin-like_C"/>
</dbReference>
<feature type="transmembrane region" description="Helical" evidence="11">
    <location>
        <begin position="329"/>
        <end position="349"/>
    </location>
</feature>
<dbReference type="CDD" id="cd16922">
    <property type="entry name" value="HATPase_EvgS-ArcB-TorS-like"/>
    <property type="match status" value="1"/>
</dbReference>
<name>A0A0F9TZ53_9ZZZZ</name>
<keyword evidence="2" id="KW-1003">Cell membrane</keyword>
<dbReference type="CDD" id="cd00082">
    <property type="entry name" value="HisKA"/>
    <property type="match status" value="1"/>
</dbReference>
<dbReference type="InterPro" id="IPR048760">
    <property type="entry name" value="VP0354-like_sensor_dom"/>
</dbReference>
<dbReference type="SUPFAM" id="SSF55874">
    <property type="entry name" value="ATPase domain of HSP90 chaperone/DNA topoisomerase II/histidine kinase"/>
    <property type="match status" value="1"/>
</dbReference>
<dbReference type="Pfam" id="PF00512">
    <property type="entry name" value="HisKA"/>
    <property type="match status" value="1"/>
</dbReference>
<dbReference type="SUPFAM" id="SSF103190">
    <property type="entry name" value="Sensory domain-like"/>
    <property type="match status" value="1"/>
</dbReference>
<evidence type="ECO:0000259" key="12">
    <source>
        <dbReference type="PROSITE" id="PS50109"/>
    </source>
</evidence>
<dbReference type="PRINTS" id="PR00344">
    <property type="entry name" value="BCTRLSENSOR"/>
</dbReference>
<reference evidence="13" key="1">
    <citation type="journal article" date="2015" name="Nature">
        <title>Complex archaea that bridge the gap between prokaryotes and eukaryotes.</title>
        <authorList>
            <person name="Spang A."/>
            <person name="Saw J.H."/>
            <person name="Jorgensen S.L."/>
            <person name="Zaremba-Niedzwiedzka K."/>
            <person name="Martijn J."/>
            <person name="Lind A.E."/>
            <person name="van Eijk R."/>
            <person name="Schleper C."/>
            <person name="Guy L."/>
            <person name="Ettema T.J."/>
        </authorList>
    </citation>
    <scope>NUCLEOTIDE SEQUENCE</scope>
</reference>
<dbReference type="Pfam" id="PF02518">
    <property type="entry name" value="HATPase_c"/>
    <property type="match status" value="1"/>
</dbReference>
<dbReference type="InterPro" id="IPR000014">
    <property type="entry name" value="PAS"/>
</dbReference>
<comment type="subcellular location">
    <subcellularLocation>
        <location evidence="1">Cell membrane</location>
        <topology evidence="1">Multi-pass membrane protein</topology>
    </subcellularLocation>
</comment>
<dbReference type="InterPro" id="IPR003594">
    <property type="entry name" value="HATPase_dom"/>
</dbReference>
<organism evidence="13">
    <name type="scientific">marine sediment metagenome</name>
    <dbReference type="NCBI Taxonomy" id="412755"/>
    <lineage>
        <taxon>unclassified sequences</taxon>
        <taxon>metagenomes</taxon>
        <taxon>ecological metagenomes</taxon>
    </lineage>
</organism>
<dbReference type="FunFam" id="3.30.565.10:FF:000010">
    <property type="entry name" value="Sensor histidine kinase RcsC"/>
    <property type="match status" value="1"/>
</dbReference>
<evidence type="ECO:0000256" key="8">
    <source>
        <dbReference type="ARBA" id="ARBA00022840"/>
    </source>
</evidence>
<evidence type="ECO:0000256" key="7">
    <source>
        <dbReference type="ARBA" id="ARBA00022777"/>
    </source>
</evidence>
<dbReference type="PROSITE" id="PS50109">
    <property type="entry name" value="HIS_KIN"/>
    <property type="match status" value="1"/>
</dbReference>
<dbReference type="Gene3D" id="3.30.565.10">
    <property type="entry name" value="Histidine kinase-like ATPase, C-terminal domain"/>
    <property type="match status" value="1"/>
</dbReference>
<protein>
    <recommendedName>
        <fullName evidence="12">Histidine kinase domain-containing protein</fullName>
    </recommendedName>
</protein>
<dbReference type="SMART" id="SM00387">
    <property type="entry name" value="HATPase_c"/>
    <property type="match status" value="1"/>
</dbReference>
<dbReference type="SUPFAM" id="SSF47384">
    <property type="entry name" value="Homodimeric domain of signal transducing histidine kinase"/>
    <property type="match status" value="1"/>
</dbReference>
<dbReference type="GO" id="GO:0000155">
    <property type="term" value="F:phosphorelay sensor kinase activity"/>
    <property type="evidence" value="ECO:0007669"/>
    <property type="project" value="InterPro"/>
</dbReference>
<evidence type="ECO:0000256" key="11">
    <source>
        <dbReference type="SAM" id="Phobius"/>
    </source>
</evidence>
<feature type="domain" description="Histidine kinase" evidence="12">
    <location>
        <begin position="525"/>
        <end position="747"/>
    </location>
</feature>
<evidence type="ECO:0000256" key="5">
    <source>
        <dbReference type="ARBA" id="ARBA00022692"/>
    </source>
</evidence>
<evidence type="ECO:0000313" key="13">
    <source>
        <dbReference type="EMBL" id="KKN46678.1"/>
    </source>
</evidence>
<dbReference type="GO" id="GO:0005524">
    <property type="term" value="F:ATP binding"/>
    <property type="evidence" value="ECO:0007669"/>
    <property type="project" value="UniProtKB-KW"/>
</dbReference>
<dbReference type="InterPro" id="IPR003661">
    <property type="entry name" value="HisK_dim/P_dom"/>
</dbReference>
<keyword evidence="11" id="KW-0472">Membrane</keyword>
<dbReference type="Gene3D" id="3.30.450.20">
    <property type="entry name" value="PAS domain"/>
    <property type="match status" value="2"/>
</dbReference>
<dbReference type="EMBL" id="LAZR01001317">
    <property type="protein sequence ID" value="KKN46678.1"/>
    <property type="molecule type" value="Genomic_DNA"/>
</dbReference>
<keyword evidence="9 11" id="KW-1133">Transmembrane helix</keyword>
<comment type="caution">
    <text evidence="13">The sequence shown here is derived from an EMBL/GenBank/DDBJ whole genome shotgun (WGS) entry which is preliminary data.</text>
</comment>
<keyword evidence="6" id="KW-0547">Nucleotide-binding</keyword>
<dbReference type="InterPro" id="IPR035965">
    <property type="entry name" value="PAS-like_dom_sf"/>
</dbReference>
<keyword evidence="3" id="KW-0597">Phosphoprotein</keyword>